<feature type="domain" description="DUF7282" evidence="1">
    <location>
        <begin position="148"/>
        <end position="241"/>
    </location>
</feature>
<dbReference type="Pfam" id="PF23951">
    <property type="entry name" value="DUF7282"/>
    <property type="match status" value="1"/>
</dbReference>
<evidence type="ECO:0000259" key="1">
    <source>
        <dbReference type="Pfam" id="PF23951"/>
    </source>
</evidence>
<organism evidence="2 3">
    <name type="scientific">Candidatus Komeilibacteria bacterium RIFCSPHIGHO2_01_FULL_52_14</name>
    <dbReference type="NCBI Taxonomy" id="1798549"/>
    <lineage>
        <taxon>Bacteria</taxon>
        <taxon>Candidatus Komeiliibacteriota</taxon>
    </lineage>
</organism>
<comment type="caution">
    <text evidence="2">The sequence shown here is derived from an EMBL/GenBank/DDBJ whole genome shotgun (WGS) entry which is preliminary data.</text>
</comment>
<name>A0A1G2BJ66_9BACT</name>
<dbReference type="Proteomes" id="UP000177817">
    <property type="component" value="Unassembled WGS sequence"/>
</dbReference>
<reference evidence="2 3" key="1">
    <citation type="journal article" date="2016" name="Nat. Commun.">
        <title>Thousands of microbial genomes shed light on interconnected biogeochemical processes in an aquifer system.</title>
        <authorList>
            <person name="Anantharaman K."/>
            <person name="Brown C.T."/>
            <person name="Hug L.A."/>
            <person name="Sharon I."/>
            <person name="Castelle C.J."/>
            <person name="Probst A.J."/>
            <person name="Thomas B.C."/>
            <person name="Singh A."/>
            <person name="Wilkins M.J."/>
            <person name="Karaoz U."/>
            <person name="Brodie E.L."/>
            <person name="Williams K.H."/>
            <person name="Hubbard S.S."/>
            <person name="Banfield J.F."/>
        </authorList>
    </citation>
    <scope>NUCLEOTIDE SEQUENCE [LARGE SCALE GENOMIC DNA]</scope>
</reference>
<evidence type="ECO:0000313" key="2">
    <source>
        <dbReference type="EMBL" id="OGY89258.1"/>
    </source>
</evidence>
<dbReference type="InterPro" id="IPR055706">
    <property type="entry name" value="Slg1/2_DUF7282"/>
</dbReference>
<accession>A0A1G2BJ66</accession>
<evidence type="ECO:0000313" key="3">
    <source>
        <dbReference type="Proteomes" id="UP000177817"/>
    </source>
</evidence>
<sequence>MWFKGKKLKKQHLVFLIIALLAVLIGITMVNSISERQDLADAAAKARLAAELQLKKVQDALDGLSLAARYQPFCTTSVTQIEMADKYTKTISKTGSIQYFRDAQRVYCTPTSTTNECKLVLSLTFTPIYTCPQEVIATASSGATGAQIKNQQVGNAVIVDTIVIEKPGFVVVRALGYAKKPGDVLAAGPYLEAGAYSIVSIAMPKALVSGQRYALTIAQDDGDKTFDAAKDTFVTTSDGTMLFAPFTAVKK</sequence>
<gene>
    <name evidence="2" type="ORF">A2677_03375</name>
</gene>
<protein>
    <recommendedName>
        <fullName evidence="1">DUF7282 domain-containing protein</fullName>
    </recommendedName>
</protein>
<dbReference type="EMBL" id="MHKK01000038">
    <property type="protein sequence ID" value="OGY89258.1"/>
    <property type="molecule type" value="Genomic_DNA"/>
</dbReference>
<proteinExistence type="predicted"/>
<dbReference type="AlphaFoldDB" id="A0A1G2BJ66"/>